<comment type="caution">
    <text evidence="1">The sequence shown here is derived from an EMBL/GenBank/DDBJ whole genome shotgun (WGS) entry which is preliminary data.</text>
</comment>
<evidence type="ECO:0000313" key="1">
    <source>
        <dbReference type="EMBL" id="PWK18665.1"/>
    </source>
</evidence>
<keyword evidence="2" id="KW-1185">Reference proteome</keyword>
<organism evidence="1 2">
    <name type="scientific">Xanthomarina spongicola</name>
    <dbReference type="NCBI Taxonomy" id="570520"/>
    <lineage>
        <taxon>Bacteria</taxon>
        <taxon>Pseudomonadati</taxon>
        <taxon>Bacteroidota</taxon>
        <taxon>Flavobacteriia</taxon>
        <taxon>Flavobacteriales</taxon>
        <taxon>Flavobacteriaceae</taxon>
        <taxon>Xanthomarina</taxon>
    </lineage>
</organism>
<dbReference type="Pfam" id="PF07676">
    <property type="entry name" value="PD40"/>
    <property type="match status" value="4"/>
</dbReference>
<accession>A0A316DL98</accession>
<dbReference type="InterPro" id="IPR011659">
    <property type="entry name" value="WD40"/>
</dbReference>
<dbReference type="InterPro" id="IPR011042">
    <property type="entry name" value="6-blade_b-propeller_TolB-like"/>
</dbReference>
<name>A0A316DL98_9FLAO</name>
<dbReference type="EMBL" id="QGGP01000004">
    <property type="protein sequence ID" value="PWK18665.1"/>
    <property type="molecule type" value="Genomic_DNA"/>
</dbReference>
<dbReference type="SUPFAM" id="SSF82171">
    <property type="entry name" value="DPP6 N-terminal domain-like"/>
    <property type="match status" value="1"/>
</dbReference>
<dbReference type="Gene3D" id="2.120.10.30">
    <property type="entry name" value="TolB, C-terminal domain"/>
    <property type="match status" value="1"/>
</dbReference>
<dbReference type="AlphaFoldDB" id="A0A316DL98"/>
<reference evidence="1 2" key="1">
    <citation type="submission" date="2018-05" db="EMBL/GenBank/DDBJ databases">
        <title>Genomic Encyclopedia of Archaeal and Bacterial Type Strains, Phase II (KMG-II): from individual species to whole genera.</title>
        <authorList>
            <person name="Goeker M."/>
        </authorList>
    </citation>
    <scope>NUCLEOTIDE SEQUENCE [LARGE SCALE GENOMIC DNA]</scope>
    <source>
        <strain evidence="1 2">DSM 22637</strain>
    </source>
</reference>
<sequence length="317" mass="36299">MFQNNYMKSISTTLLLFFSLLGISQETPELFLAEITSNFPNVRDLAISPNGNEMMFTAQSVLGNLSAIVISKKTNNSWSTPEVASFSGQFFDLEPFYSNDGLKLYFVSTRPLSNETLEPKDFDIWFVERQTLNEVWSEPINMGSPINTKHGEFYPSIANNGNFYFTRDHPDLKTKDDIYVSEFKNETYQTPEKLSLSINTEGYEYNAFIAPDESYLLFGSYNRKDGFGSGDLYISFKTEDQWTVAKNLGDNINSDKMDYCPFVDTKTNTLYFTSKRDNTKVQQEKPLTTEELITELNKADNGSSRLYQVSIDELMKQ</sequence>
<proteinExistence type="predicted"/>
<dbReference type="Proteomes" id="UP000245430">
    <property type="component" value="Unassembled WGS sequence"/>
</dbReference>
<gene>
    <name evidence="1" type="ORF">LX78_01972</name>
</gene>
<protein>
    <submittedName>
        <fullName evidence="1">WD40 repeat protein</fullName>
    </submittedName>
</protein>
<evidence type="ECO:0000313" key="2">
    <source>
        <dbReference type="Proteomes" id="UP000245430"/>
    </source>
</evidence>